<evidence type="ECO:0000256" key="1">
    <source>
        <dbReference type="SAM" id="MobiDB-lite"/>
    </source>
</evidence>
<reference evidence="2" key="1">
    <citation type="journal article" date="2007" name="PLoS ONE">
        <title>The first genome sequence of an elite grapevine cultivar (Pinot noir Vitis vinifera L.): coping with a highly heterozygous genome.</title>
        <authorList>
            <person name="Velasco R."/>
            <person name="Zharkikh A."/>
            <person name="Troggio M."/>
            <person name="Cartwright D.A."/>
            <person name="Cestaro A."/>
            <person name="Pruss D."/>
            <person name="Pindo M."/>
            <person name="FitzGerald L.M."/>
            <person name="Vezzulli S."/>
            <person name="Reid J."/>
            <person name="Malacarne G."/>
            <person name="Iliev D."/>
            <person name="Coppola G."/>
            <person name="Wardell B."/>
            <person name="Micheletti D."/>
            <person name="Macalma T."/>
            <person name="Facci M."/>
            <person name="Mitchell J.T."/>
            <person name="Perazzolli M."/>
            <person name="Eldredge G."/>
            <person name="Gatto P."/>
            <person name="Oyzerski R."/>
            <person name="Moretto M."/>
            <person name="Gutin N."/>
            <person name="Stefanini M."/>
            <person name="Chen Y."/>
            <person name="Segala C."/>
            <person name="Davenport C."/>
            <person name="Dematte L."/>
            <person name="Mraz A."/>
            <person name="Battilana J."/>
            <person name="Stormo K."/>
            <person name="Costa F."/>
            <person name="Tao Q."/>
            <person name="Si-Ammour A."/>
            <person name="Harkins T."/>
            <person name="Lackey A."/>
            <person name="Perbost C."/>
            <person name="Taillon B."/>
            <person name="Stella A."/>
            <person name="Solovyev V."/>
            <person name="Fawcett J.A."/>
            <person name="Sterck L."/>
            <person name="Vandepoele K."/>
            <person name="Grando S.M."/>
            <person name="Toppo S."/>
            <person name="Moser C."/>
            <person name="Lanchbury J."/>
            <person name="Bogden R."/>
            <person name="Skolnick M."/>
            <person name="Sgaramella V."/>
            <person name="Bhatnagar S.K."/>
            <person name="Fontana P."/>
            <person name="Gutin A."/>
            <person name="Van de Peer Y."/>
            <person name="Salamini F."/>
            <person name="Viola R."/>
        </authorList>
    </citation>
    <scope>NUCLEOTIDE SEQUENCE</scope>
</reference>
<proteinExistence type="predicted"/>
<dbReference type="AlphaFoldDB" id="A5BK21"/>
<dbReference type="EMBL" id="AM462200">
    <property type="protein sequence ID" value="CAN72433.1"/>
    <property type="molecule type" value="Genomic_DNA"/>
</dbReference>
<feature type="region of interest" description="Disordered" evidence="1">
    <location>
        <begin position="181"/>
        <end position="213"/>
    </location>
</feature>
<name>A5BK21_VITVI</name>
<gene>
    <name evidence="2" type="ORF">VITISV_039477</name>
</gene>
<protein>
    <submittedName>
        <fullName evidence="2">Uncharacterized protein</fullName>
    </submittedName>
</protein>
<organism evidence="2">
    <name type="scientific">Vitis vinifera</name>
    <name type="common">Grape</name>
    <dbReference type="NCBI Taxonomy" id="29760"/>
    <lineage>
        <taxon>Eukaryota</taxon>
        <taxon>Viridiplantae</taxon>
        <taxon>Streptophyta</taxon>
        <taxon>Embryophyta</taxon>
        <taxon>Tracheophyta</taxon>
        <taxon>Spermatophyta</taxon>
        <taxon>Magnoliopsida</taxon>
        <taxon>eudicotyledons</taxon>
        <taxon>Gunneridae</taxon>
        <taxon>Pentapetalae</taxon>
        <taxon>rosids</taxon>
        <taxon>Vitales</taxon>
        <taxon>Vitaceae</taxon>
        <taxon>Viteae</taxon>
        <taxon>Vitis</taxon>
    </lineage>
</organism>
<accession>A5BK21</accession>
<sequence>MEVVWPSKRPVKDPLSTQLFTFKNFMFLQGNLPLELKESGTLLGSLVCLGVYVDPSYLLIIDQEWVASILTGVPSEKHFGDSSESSFLTLLLLETWVWHPLRGVSHQIEIITYKNVDFFIQACLKAVYRCWIDFFSKNYTTPPLIPRVRGSLSHTTTFLGLRRVETQGAWNLLITFNHLPNDHRSPEDDDDGSEHEGDNTDGSDAGNNFYKDEDDSSKIYWRVGKSDRGNDEAADTVASKQEQTLLEVIFIMRSK</sequence>
<evidence type="ECO:0000313" key="2">
    <source>
        <dbReference type="EMBL" id="CAN72433.1"/>
    </source>
</evidence>